<reference evidence="5" key="1">
    <citation type="submission" date="2014-11" db="EMBL/GenBank/DDBJ databases">
        <authorList>
            <person name="Otto D Thomas"/>
            <person name="Naeem Raeece"/>
        </authorList>
    </citation>
    <scope>NUCLEOTIDE SEQUENCE</scope>
</reference>
<feature type="compositionally biased region" description="Low complexity" evidence="3">
    <location>
        <begin position="189"/>
        <end position="202"/>
    </location>
</feature>
<organism evidence="5">
    <name type="scientific">Chromera velia CCMP2878</name>
    <dbReference type="NCBI Taxonomy" id="1169474"/>
    <lineage>
        <taxon>Eukaryota</taxon>
        <taxon>Sar</taxon>
        <taxon>Alveolata</taxon>
        <taxon>Colpodellida</taxon>
        <taxon>Chromeraceae</taxon>
        <taxon>Chromera</taxon>
    </lineage>
</organism>
<dbReference type="InterPro" id="IPR036910">
    <property type="entry name" value="HMG_box_dom_sf"/>
</dbReference>
<protein>
    <recommendedName>
        <fullName evidence="4">HMG box domain-containing protein</fullName>
    </recommendedName>
</protein>
<dbReference type="InterPro" id="IPR009071">
    <property type="entry name" value="HMG_box_dom"/>
</dbReference>
<evidence type="ECO:0000313" key="5">
    <source>
        <dbReference type="EMBL" id="CEM46497.1"/>
    </source>
</evidence>
<dbReference type="GO" id="GO:0005634">
    <property type="term" value="C:nucleus"/>
    <property type="evidence" value="ECO:0007669"/>
    <property type="project" value="UniProtKB-UniRule"/>
</dbReference>
<feature type="compositionally biased region" description="Low complexity" evidence="3">
    <location>
        <begin position="209"/>
        <end position="229"/>
    </location>
</feature>
<dbReference type="SUPFAM" id="SSF47095">
    <property type="entry name" value="HMG-box"/>
    <property type="match status" value="1"/>
</dbReference>
<dbReference type="AlphaFoldDB" id="A0A0G4HQA1"/>
<dbReference type="InterPro" id="IPR050342">
    <property type="entry name" value="HMGB"/>
</dbReference>
<keyword evidence="1 2" id="KW-0238">DNA-binding</keyword>
<evidence type="ECO:0000256" key="2">
    <source>
        <dbReference type="PROSITE-ProRule" id="PRU00267"/>
    </source>
</evidence>
<dbReference type="EMBL" id="CDMZ01003470">
    <property type="protein sequence ID" value="CEM46497.1"/>
    <property type="molecule type" value="Genomic_DNA"/>
</dbReference>
<evidence type="ECO:0000256" key="1">
    <source>
        <dbReference type="ARBA" id="ARBA00023125"/>
    </source>
</evidence>
<feature type="region of interest" description="Disordered" evidence="3">
    <location>
        <begin position="129"/>
        <end position="271"/>
    </location>
</feature>
<feature type="non-terminal residue" evidence="5">
    <location>
        <position position="271"/>
    </location>
</feature>
<dbReference type="PROSITE" id="PS50118">
    <property type="entry name" value="HMG_BOX_2"/>
    <property type="match status" value="1"/>
</dbReference>
<dbReference type="PANTHER" id="PTHR48112">
    <property type="entry name" value="HIGH MOBILITY GROUP PROTEIN DSP1"/>
    <property type="match status" value="1"/>
</dbReference>
<dbReference type="SMART" id="SM00398">
    <property type="entry name" value="HMG"/>
    <property type="match status" value="1"/>
</dbReference>
<feature type="region of interest" description="Disordered" evidence="3">
    <location>
        <begin position="1"/>
        <end position="65"/>
    </location>
</feature>
<dbReference type="VEuPathDB" id="CryptoDB:Cvel_30166"/>
<gene>
    <name evidence="5" type="ORF">Cvel_30166</name>
</gene>
<feature type="compositionally biased region" description="Basic and acidic residues" evidence="3">
    <location>
        <begin position="129"/>
        <end position="150"/>
    </location>
</feature>
<feature type="DNA-binding region" description="HMG box" evidence="2">
    <location>
        <begin position="69"/>
        <end position="140"/>
    </location>
</feature>
<dbReference type="Pfam" id="PF00505">
    <property type="entry name" value="HMG_box"/>
    <property type="match status" value="1"/>
</dbReference>
<evidence type="ECO:0000256" key="3">
    <source>
        <dbReference type="SAM" id="MobiDB-lite"/>
    </source>
</evidence>
<keyword evidence="2" id="KW-0539">Nucleus</keyword>
<feature type="compositionally biased region" description="Gly residues" evidence="3">
    <location>
        <begin position="262"/>
        <end position="271"/>
    </location>
</feature>
<name>A0A0G4HQA1_9ALVE</name>
<dbReference type="Gene3D" id="1.10.30.10">
    <property type="entry name" value="High mobility group box domain"/>
    <property type="match status" value="1"/>
</dbReference>
<dbReference type="GO" id="GO:0003677">
    <property type="term" value="F:DNA binding"/>
    <property type="evidence" value="ECO:0007669"/>
    <property type="project" value="UniProtKB-UniRule"/>
</dbReference>
<feature type="compositionally biased region" description="Basic residues" evidence="3">
    <location>
        <begin position="248"/>
        <end position="261"/>
    </location>
</feature>
<feature type="domain" description="HMG box" evidence="4">
    <location>
        <begin position="69"/>
        <end position="140"/>
    </location>
</feature>
<proteinExistence type="predicted"/>
<dbReference type="CDD" id="cd00084">
    <property type="entry name" value="HMG-box_SF"/>
    <property type="match status" value="1"/>
</dbReference>
<sequence length="271" mass="29769">MSLVGNDEDFHPQDLPVGDDLHNDETMGIGEMEEEQEDPPLNGMNGVLTNSPEHGRMKRRKHHLDPSLPKKICTAFLFYSKERHAQLRQARHDKEKCDVTQIARMIGEEWRDMDPARKAHYVALEDAEKARYSAEKRDWERMKEVEKHTGEPPAEMVKSRREMAERASLPKAPFTPTTRGRGGRGGRAPTGRPRGRPPLSAAQREERAAAAASAASAATAAASASSSSQINPAEADPPLTSSADPPRSRGRPRGSRGRGRGRGGTSTRGRG</sequence>
<evidence type="ECO:0000259" key="4">
    <source>
        <dbReference type="PROSITE" id="PS50118"/>
    </source>
</evidence>
<accession>A0A0G4HQA1</accession>